<name>A0ABR3U2G9_9PEZI</name>
<keyword evidence="2" id="KW-0472">Membrane</keyword>
<evidence type="ECO:0000256" key="2">
    <source>
        <dbReference type="SAM" id="Phobius"/>
    </source>
</evidence>
<protein>
    <submittedName>
        <fullName evidence="4">Uncharacterized protein</fullName>
    </submittedName>
</protein>
<feature type="region of interest" description="Disordered" evidence="1">
    <location>
        <begin position="665"/>
        <end position="939"/>
    </location>
</feature>
<feature type="region of interest" description="Disordered" evidence="1">
    <location>
        <begin position="626"/>
        <end position="651"/>
    </location>
</feature>
<proteinExistence type="predicted"/>
<keyword evidence="2" id="KW-0812">Transmembrane</keyword>
<feature type="compositionally biased region" description="Low complexity" evidence="1">
    <location>
        <begin position="626"/>
        <end position="641"/>
    </location>
</feature>
<evidence type="ECO:0000313" key="4">
    <source>
        <dbReference type="EMBL" id="KAL1649471.1"/>
    </source>
</evidence>
<gene>
    <name evidence="4" type="ORF">SLS58_001526</name>
</gene>
<dbReference type="EMBL" id="JAKEKT020000006">
    <property type="protein sequence ID" value="KAL1649471.1"/>
    <property type="molecule type" value="Genomic_DNA"/>
</dbReference>
<evidence type="ECO:0000256" key="3">
    <source>
        <dbReference type="SAM" id="SignalP"/>
    </source>
</evidence>
<keyword evidence="2" id="KW-1133">Transmembrane helix</keyword>
<feature type="region of interest" description="Disordered" evidence="1">
    <location>
        <begin position="537"/>
        <end position="573"/>
    </location>
</feature>
<reference evidence="4 5" key="1">
    <citation type="journal article" date="2023" name="Plant Dis.">
        <title>First Report of Diplodia intermedia Causing Canker and Dieback Diseases on Apple Trees in Canada.</title>
        <authorList>
            <person name="Ellouze W."/>
            <person name="Ilyukhin E."/>
            <person name="Sulman M."/>
            <person name="Ali S."/>
        </authorList>
    </citation>
    <scope>NUCLEOTIDE SEQUENCE [LARGE SCALE GENOMIC DNA]</scope>
    <source>
        <strain evidence="4 5">M45-28</strain>
    </source>
</reference>
<organism evidence="4 5">
    <name type="scientific">Diplodia intermedia</name>
    <dbReference type="NCBI Taxonomy" id="856260"/>
    <lineage>
        <taxon>Eukaryota</taxon>
        <taxon>Fungi</taxon>
        <taxon>Dikarya</taxon>
        <taxon>Ascomycota</taxon>
        <taxon>Pezizomycotina</taxon>
        <taxon>Dothideomycetes</taxon>
        <taxon>Dothideomycetes incertae sedis</taxon>
        <taxon>Botryosphaeriales</taxon>
        <taxon>Botryosphaeriaceae</taxon>
        <taxon>Diplodia</taxon>
    </lineage>
</organism>
<feature type="compositionally biased region" description="Low complexity" evidence="1">
    <location>
        <begin position="281"/>
        <end position="291"/>
    </location>
</feature>
<evidence type="ECO:0000256" key="1">
    <source>
        <dbReference type="SAM" id="MobiDB-lite"/>
    </source>
</evidence>
<feature type="compositionally biased region" description="Gly residues" evidence="1">
    <location>
        <begin position="716"/>
        <end position="741"/>
    </location>
</feature>
<feature type="compositionally biased region" description="Gly residues" evidence="1">
    <location>
        <begin position="783"/>
        <end position="806"/>
    </location>
</feature>
<feature type="chain" id="PRO_5047483635" evidence="3">
    <location>
        <begin position="28"/>
        <end position="939"/>
    </location>
</feature>
<keyword evidence="5" id="KW-1185">Reference proteome</keyword>
<feature type="compositionally biased region" description="Gly residues" evidence="1">
    <location>
        <begin position="818"/>
        <end position="839"/>
    </location>
</feature>
<feature type="transmembrane region" description="Helical" evidence="2">
    <location>
        <begin position="494"/>
        <end position="524"/>
    </location>
</feature>
<feature type="compositionally biased region" description="Low complexity" evidence="1">
    <location>
        <begin position="893"/>
        <end position="902"/>
    </location>
</feature>
<feature type="compositionally biased region" description="Basic and acidic residues" evidence="1">
    <location>
        <begin position="807"/>
        <end position="817"/>
    </location>
</feature>
<sequence>MVLCAAFCVCAFVIAGIFSSMVSTSSGNEVLISSPDCGYTSAQLDDPNTLAAQTFEPYLRQNALAYAQYAQQCYRMNASTVVDCSKFVKRNLTGTSQTDASCAFADNICQSDSANLDLDTGLLDSNDDFGLNAAPEKRFQYRRRVQCALLKTDGYKRVYRTRSGKRYMRYYYGERASGGAETDKHTYEYYDESLTDLIETNMTSAQPDYTLSALHSFSVNSTVSPSSSNFLPIPPLRIPNADVSIFFLSGNQVIYTVPTNDTWYRGNTSIPAKAPLPPLLLAPSSSPETQQDGGGGSSDSQYYISSEAASPLACAVQEQYCSGRLPPDRRCSLLGSSADALADITARIRALASSSSSSSSSSGGGDGETLTRFKWLASVMGSSTAGSSSSNRPLDMAAAVGRLGAQLLTGRGGLGPDGVQRGALLPAQWQADVMHWHATTMAALQGAFVETATGPAMAAAAGEGLMPWLVRPEGPVEEAMCRNQKIRSQSHTSFALFPLFFILAAGALVILTSWILPALLVSIARRRLVRFHRRLSSHYSSSPESPPPAAAENNTTTNNDDDDDDGNIATHPALANTNIDLDVDSTTYARYEWLATSTPQLVRLAHERVPGVAAAATWTRAARNVPITTANPTNTSTNTNNEKPHNHNHNHPLATAAAAASLDLSNPHHPRLAPAAPAPPPVPKKAKARKNSESNRKKKKKNTPSQLSLLTASGARDGGGGGGGAGGAGGDRGGERGGGGVEMRMRHSPQPKLPEIRLREVSGGSTGGGSERTLSTAMAAVVAGGGGVGGGEGGEGSGGGGSGGGGDGRREEEEGGGRGRGQGAGEGGEGGRGGAGTGTTGPDAVIFDAVAAEQRLSRKETREEARRREREREDVLLSEPLLPDYENWPLPPSGSLTPTLSGENEGEGGGRKQSGGGAAAAEGNEAGQLKKKRSDGAFL</sequence>
<feature type="compositionally biased region" description="Basic and acidic residues" evidence="1">
    <location>
        <begin position="855"/>
        <end position="875"/>
    </location>
</feature>
<comment type="caution">
    <text evidence="4">The sequence shown here is derived from an EMBL/GenBank/DDBJ whole genome shotgun (WGS) entry which is preliminary data.</text>
</comment>
<evidence type="ECO:0000313" key="5">
    <source>
        <dbReference type="Proteomes" id="UP001521184"/>
    </source>
</evidence>
<feature type="signal peptide" evidence="3">
    <location>
        <begin position="1"/>
        <end position="27"/>
    </location>
</feature>
<feature type="region of interest" description="Disordered" evidence="1">
    <location>
        <begin position="275"/>
        <end position="301"/>
    </location>
</feature>
<accession>A0ABR3U2G9</accession>
<dbReference type="Proteomes" id="UP001521184">
    <property type="component" value="Unassembled WGS sequence"/>
</dbReference>
<keyword evidence="3" id="KW-0732">Signal</keyword>